<dbReference type="GO" id="GO:0003676">
    <property type="term" value="F:nucleic acid binding"/>
    <property type="evidence" value="ECO:0007669"/>
    <property type="project" value="InterPro"/>
</dbReference>
<comment type="caution">
    <text evidence="4">The sequence shown here is derived from an EMBL/GenBank/DDBJ whole genome shotgun (WGS) entry which is preliminary data.</text>
</comment>
<keyword evidence="1" id="KW-0479">Metal-binding</keyword>
<keyword evidence="1" id="KW-0862">Zinc</keyword>
<feature type="domain" description="CCHC-type" evidence="3">
    <location>
        <begin position="286"/>
        <end position="299"/>
    </location>
</feature>
<keyword evidence="1" id="KW-0863">Zinc-finger</keyword>
<feature type="region of interest" description="Disordered" evidence="2">
    <location>
        <begin position="305"/>
        <end position="331"/>
    </location>
</feature>
<feature type="compositionally biased region" description="Low complexity" evidence="2">
    <location>
        <begin position="488"/>
        <end position="505"/>
    </location>
</feature>
<dbReference type="InterPro" id="IPR025558">
    <property type="entry name" value="DUF4283"/>
</dbReference>
<dbReference type="GO" id="GO:0008270">
    <property type="term" value="F:zinc ion binding"/>
    <property type="evidence" value="ECO:0007669"/>
    <property type="project" value="UniProtKB-KW"/>
</dbReference>
<feature type="compositionally biased region" description="Polar residues" evidence="2">
    <location>
        <begin position="629"/>
        <end position="641"/>
    </location>
</feature>
<evidence type="ECO:0000313" key="4">
    <source>
        <dbReference type="EMBL" id="MCH82338.1"/>
    </source>
</evidence>
<feature type="compositionally biased region" description="Polar residues" evidence="2">
    <location>
        <begin position="512"/>
        <end position="524"/>
    </location>
</feature>
<dbReference type="AlphaFoldDB" id="A0A392M6G8"/>
<evidence type="ECO:0000313" key="5">
    <source>
        <dbReference type="Proteomes" id="UP000265520"/>
    </source>
</evidence>
<dbReference type="PANTHER" id="PTHR31286:SF99">
    <property type="entry name" value="DUF4283 DOMAIN-CONTAINING PROTEIN"/>
    <property type="match status" value="1"/>
</dbReference>
<reference evidence="4 5" key="1">
    <citation type="journal article" date="2018" name="Front. Plant Sci.">
        <title>Red Clover (Trifolium pratense) and Zigzag Clover (T. medium) - A Picture of Genomic Similarities and Differences.</title>
        <authorList>
            <person name="Dluhosova J."/>
            <person name="Istvanek J."/>
            <person name="Nedelnik J."/>
            <person name="Repkova J."/>
        </authorList>
    </citation>
    <scope>NUCLEOTIDE SEQUENCE [LARGE SCALE GENOMIC DNA]</scope>
    <source>
        <strain evidence="5">cv. 10/8</strain>
        <tissue evidence="4">Leaf</tissue>
    </source>
</reference>
<evidence type="ECO:0000256" key="1">
    <source>
        <dbReference type="PROSITE-ProRule" id="PRU00047"/>
    </source>
</evidence>
<feature type="region of interest" description="Disordered" evidence="2">
    <location>
        <begin position="618"/>
        <end position="641"/>
    </location>
</feature>
<evidence type="ECO:0000256" key="2">
    <source>
        <dbReference type="SAM" id="MobiDB-lite"/>
    </source>
</evidence>
<feature type="region of interest" description="Disordered" evidence="2">
    <location>
        <begin position="473"/>
        <end position="533"/>
    </location>
</feature>
<organism evidence="4 5">
    <name type="scientific">Trifolium medium</name>
    <dbReference type="NCBI Taxonomy" id="97028"/>
    <lineage>
        <taxon>Eukaryota</taxon>
        <taxon>Viridiplantae</taxon>
        <taxon>Streptophyta</taxon>
        <taxon>Embryophyta</taxon>
        <taxon>Tracheophyta</taxon>
        <taxon>Spermatophyta</taxon>
        <taxon>Magnoliopsida</taxon>
        <taxon>eudicotyledons</taxon>
        <taxon>Gunneridae</taxon>
        <taxon>Pentapetalae</taxon>
        <taxon>rosids</taxon>
        <taxon>fabids</taxon>
        <taxon>Fabales</taxon>
        <taxon>Fabaceae</taxon>
        <taxon>Papilionoideae</taxon>
        <taxon>50 kb inversion clade</taxon>
        <taxon>NPAAA clade</taxon>
        <taxon>Hologalegina</taxon>
        <taxon>IRL clade</taxon>
        <taxon>Trifolieae</taxon>
        <taxon>Trifolium</taxon>
    </lineage>
</organism>
<evidence type="ECO:0000259" key="3">
    <source>
        <dbReference type="PROSITE" id="PS50158"/>
    </source>
</evidence>
<dbReference type="EMBL" id="LXQA010003537">
    <property type="protein sequence ID" value="MCH82338.1"/>
    <property type="molecule type" value="Genomic_DNA"/>
</dbReference>
<proteinExistence type="predicted"/>
<dbReference type="Pfam" id="PF14111">
    <property type="entry name" value="DUF4283"/>
    <property type="match status" value="1"/>
</dbReference>
<sequence>MSSARVSPSPTADIGQFCDERDAFMRSKKKVRSWEEDFEDTEKERELSNVTKEANFSYKDKLLNLFGEAIPDKLNVEAIQEMAKLNISKDTPSKEITMTADHGLPIPLEDTEWNSWATPWRKTLVTKLLGKNVSFKTLESNLQRKWARKGKIQIVDMADGFHLIYFSSQEDYNFALFEGPWMIADHYLIVQRWQPLFLQNAAISSKVAVWIRIPKLPLELYNTVFLCRIGSAMGTTLKIDKQTSIHCRGKYARICVEIDLDKPLASHIIIRGHKLYIEYEGLHQICFRCGRYGHKKDRCSDMVEPQASSLDNLGQSPQQNQAGREKNFDQDPLQKTANEAAPTGAEGTNVNSGDQDMVNVERNLRENHPEIQVTEIKKDIRDDNFGPWNIVTRVSRIKSQVKPDVSSKVTNNNNDKVGEIKAPKSNTHVRNIKEDKAKGSRFNLLTNEISSNEKVEEFASGISKVEEFAFKGIPNMQGPTNRVRNKYGGKNPQNNSNNIKSNAKGGKVGVTSKPTLHSKASQKPQVAKASLSHKTIPKKHVTDDFNREHIKLLQTKQQESNESGFFWRSPLEEARVEVDAETLAFAARVSQIKTDEHVIQNKNDTPTDNKIIGMEIESNSKEDIPHRLQGTQSQPTTHVYK</sequence>
<dbReference type="InterPro" id="IPR040256">
    <property type="entry name" value="At4g02000-like"/>
</dbReference>
<dbReference type="PANTHER" id="PTHR31286">
    <property type="entry name" value="GLYCINE-RICH CELL WALL STRUCTURAL PROTEIN 1.8-LIKE"/>
    <property type="match status" value="1"/>
</dbReference>
<accession>A0A392M6G8</accession>
<gene>
    <name evidence="4" type="ORF">A2U01_0003141</name>
</gene>
<keyword evidence="5" id="KW-1185">Reference proteome</keyword>
<dbReference type="PROSITE" id="PS50158">
    <property type="entry name" value="ZF_CCHC"/>
    <property type="match status" value="1"/>
</dbReference>
<feature type="compositionally biased region" description="Polar residues" evidence="2">
    <location>
        <begin position="306"/>
        <end position="322"/>
    </location>
</feature>
<name>A0A392M6G8_9FABA</name>
<protein>
    <recommendedName>
        <fullName evidence="3">CCHC-type domain-containing protein</fullName>
    </recommendedName>
</protein>
<dbReference type="Proteomes" id="UP000265520">
    <property type="component" value="Unassembled WGS sequence"/>
</dbReference>
<dbReference type="InterPro" id="IPR001878">
    <property type="entry name" value="Znf_CCHC"/>
</dbReference>